<dbReference type="EMBL" id="JAUUTY010000007">
    <property type="protein sequence ID" value="KAK1605231.1"/>
    <property type="molecule type" value="Genomic_DNA"/>
</dbReference>
<dbReference type="Pfam" id="PF23671">
    <property type="entry name" value="HTH_70"/>
    <property type="match status" value="1"/>
</dbReference>
<gene>
    <name evidence="6" type="ORF">QYE76_028904</name>
</gene>
<keyword evidence="2" id="KW-0238">DNA-binding</keyword>
<evidence type="ECO:0000256" key="3">
    <source>
        <dbReference type="ARBA" id="ARBA00023163"/>
    </source>
</evidence>
<name>A0AAD8QN69_LOLMU</name>
<evidence type="ECO:0000256" key="4">
    <source>
        <dbReference type="ARBA" id="ARBA00023242"/>
    </source>
</evidence>
<dbReference type="GO" id="GO:0003677">
    <property type="term" value="F:DNA binding"/>
    <property type="evidence" value="ECO:0007669"/>
    <property type="project" value="UniProtKB-KW"/>
</dbReference>
<protein>
    <recommendedName>
        <fullName evidence="5">HTH myb-type domain-containing protein</fullName>
    </recommendedName>
</protein>
<keyword evidence="1" id="KW-0805">Transcription regulation</keyword>
<evidence type="ECO:0000256" key="2">
    <source>
        <dbReference type="ARBA" id="ARBA00023125"/>
    </source>
</evidence>
<evidence type="ECO:0000313" key="6">
    <source>
        <dbReference type="EMBL" id="KAK1605231.1"/>
    </source>
</evidence>
<evidence type="ECO:0000259" key="5">
    <source>
        <dbReference type="PROSITE" id="PS51294"/>
    </source>
</evidence>
<dbReference type="CDD" id="cd00167">
    <property type="entry name" value="SANT"/>
    <property type="match status" value="1"/>
</dbReference>
<dbReference type="InterPro" id="IPR006447">
    <property type="entry name" value="Myb_dom_plants"/>
</dbReference>
<evidence type="ECO:0000256" key="1">
    <source>
        <dbReference type="ARBA" id="ARBA00023015"/>
    </source>
</evidence>
<comment type="caution">
    <text evidence="6">The sequence shown here is derived from an EMBL/GenBank/DDBJ whole genome shotgun (WGS) entry which is preliminary data.</text>
</comment>
<dbReference type="PANTHER" id="PTHR44042:SF36">
    <property type="entry name" value="HTH MYB-TYPE DOMAIN-CONTAINING PROTEIN"/>
    <property type="match status" value="1"/>
</dbReference>
<sequence>MARFDGNNCSNNGTNDNNKHDILVELHSLFPSKTMQQVKDLYVDLVVEMLTVQSEEEYDGAIEEHHIIHSVDGLINENFGIQEDASMKGVDLLFGGQIFDGMRVVEMEEVPAVEKNKVGVLENKMSIHQPMDAPHAIRLFLCGLSAYGRGKWKNISKYFVTTRTPGQISSHAQKYFKKLEGKGLRKQRYSINDVGLDDAHQWKMKNCSSVHRASAFADADYHNPSFGMQTSLNTSFPMGVNSSFESPCSKKESQQMVLSEKQMMVPIAAPREGAEKFFSYQ</sequence>
<keyword evidence="7" id="KW-1185">Reference proteome</keyword>
<dbReference type="Pfam" id="PF00249">
    <property type="entry name" value="Myb_DNA-binding"/>
    <property type="match status" value="1"/>
</dbReference>
<dbReference type="SUPFAM" id="SSF46689">
    <property type="entry name" value="Homeodomain-like"/>
    <property type="match status" value="1"/>
</dbReference>
<dbReference type="PROSITE" id="PS51294">
    <property type="entry name" value="HTH_MYB"/>
    <property type="match status" value="1"/>
</dbReference>
<dbReference type="InterPro" id="IPR001005">
    <property type="entry name" value="SANT/Myb"/>
</dbReference>
<dbReference type="InterPro" id="IPR017930">
    <property type="entry name" value="Myb_dom"/>
</dbReference>
<dbReference type="Gene3D" id="1.10.10.60">
    <property type="entry name" value="Homeodomain-like"/>
    <property type="match status" value="1"/>
</dbReference>
<evidence type="ECO:0000313" key="7">
    <source>
        <dbReference type="Proteomes" id="UP001231189"/>
    </source>
</evidence>
<dbReference type="AlphaFoldDB" id="A0AAD8QN69"/>
<reference evidence="6" key="1">
    <citation type="submission" date="2023-07" db="EMBL/GenBank/DDBJ databases">
        <title>A chromosome-level genome assembly of Lolium multiflorum.</title>
        <authorList>
            <person name="Chen Y."/>
            <person name="Copetti D."/>
            <person name="Kolliker R."/>
            <person name="Studer B."/>
        </authorList>
    </citation>
    <scope>NUCLEOTIDE SEQUENCE</scope>
    <source>
        <strain evidence="6">02402/16</strain>
        <tissue evidence="6">Leaf</tissue>
    </source>
</reference>
<organism evidence="6 7">
    <name type="scientific">Lolium multiflorum</name>
    <name type="common">Italian ryegrass</name>
    <name type="synonym">Lolium perenne subsp. multiflorum</name>
    <dbReference type="NCBI Taxonomy" id="4521"/>
    <lineage>
        <taxon>Eukaryota</taxon>
        <taxon>Viridiplantae</taxon>
        <taxon>Streptophyta</taxon>
        <taxon>Embryophyta</taxon>
        <taxon>Tracheophyta</taxon>
        <taxon>Spermatophyta</taxon>
        <taxon>Magnoliopsida</taxon>
        <taxon>Liliopsida</taxon>
        <taxon>Poales</taxon>
        <taxon>Poaceae</taxon>
        <taxon>BOP clade</taxon>
        <taxon>Pooideae</taxon>
        <taxon>Poodae</taxon>
        <taxon>Poeae</taxon>
        <taxon>Poeae Chloroplast Group 2 (Poeae type)</taxon>
        <taxon>Loliodinae</taxon>
        <taxon>Loliinae</taxon>
        <taxon>Lolium</taxon>
    </lineage>
</organism>
<dbReference type="NCBIfam" id="TIGR01557">
    <property type="entry name" value="myb_SHAQKYF"/>
    <property type="match status" value="1"/>
</dbReference>
<keyword evidence="3" id="KW-0804">Transcription</keyword>
<accession>A0AAD8QN69</accession>
<proteinExistence type="predicted"/>
<keyword evidence="4" id="KW-0539">Nucleus</keyword>
<dbReference type="Proteomes" id="UP001231189">
    <property type="component" value="Unassembled WGS sequence"/>
</dbReference>
<feature type="domain" description="HTH myb-type" evidence="5">
    <location>
        <begin position="138"/>
        <end position="180"/>
    </location>
</feature>
<dbReference type="PANTHER" id="PTHR44042">
    <property type="entry name" value="DUPLICATED HOMEODOMAIN-LIKE SUPERFAMILY PROTEIN-RELATED"/>
    <property type="match status" value="1"/>
</dbReference>
<dbReference type="InterPro" id="IPR009057">
    <property type="entry name" value="Homeodomain-like_sf"/>
</dbReference>
<dbReference type="InterPro" id="IPR056195">
    <property type="entry name" value="HTH_70"/>
</dbReference>